<protein>
    <submittedName>
        <fullName evidence="1">Cof-type HAD-IIB family hydrolase</fullName>
        <ecNumber evidence="1">3.1.3.-</ecNumber>
    </submittedName>
</protein>
<dbReference type="InterPro" id="IPR036412">
    <property type="entry name" value="HAD-like_sf"/>
</dbReference>
<dbReference type="SUPFAM" id="SSF56784">
    <property type="entry name" value="HAD-like"/>
    <property type="match status" value="1"/>
</dbReference>
<dbReference type="InterPro" id="IPR000150">
    <property type="entry name" value="Cof"/>
</dbReference>
<dbReference type="GO" id="GO:0016787">
    <property type="term" value="F:hydrolase activity"/>
    <property type="evidence" value="ECO:0007669"/>
    <property type="project" value="UniProtKB-KW"/>
</dbReference>
<proteinExistence type="predicted"/>
<dbReference type="PANTHER" id="PTHR10000:SF55">
    <property type="entry name" value="5-AMINO-6-(5-PHOSPHO-D-RIBITYLAMINO)URACIL PHOSPHATASE YCSE"/>
    <property type="match status" value="1"/>
</dbReference>
<dbReference type="EMBL" id="JBBMFJ010000016">
    <property type="protein sequence ID" value="MEQ2563286.1"/>
    <property type="molecule type" value="Genomic_DNA"/>
</dbReference>
<dbReference type="Gene3D" id="3.40.50.1000">
    <property type="entry name" value="HAD superfamily/HAD-like"/>
    <property type="match status" value="1"/>
</dbReference>
<keyword evidence="1" id="KW-0378">Hydrolase</keyword>
<comment type="caution">
    <text evidence="1">The sequence shown here is derived from an EMBL/GenBank/DDBJ whole genome shotgun (WGS) entry which is preliminary data.</text>
</comment>
<dbReference type="EC" id="3.1.3.-" evidence="1"/>
<keyword evidence="2" id="KW-1185">Reference proteome</keyword>
<sequence>MKTDIRLIALDLDGTLLDSQKRLSARNEAVLQECISRGIYIVPCTGRIWGGVPEFLRSLPGIRYAITTNGAIVEDVAEHRILDERKLGCAQAVDILELAGKFHTMYDAYVDGCAYGEKRFMEHMDDYAIPDTIQTMILQTRQEVPDVKERIRMLNLPVEKINYFFGDQQERARARRALQERGDVIVSSSLDNNLEINAPGATKGEAILRLAGHLGLRQEQTMGFGDGENDMTMIRTAGIGVAMGNAVEALKAESDYVTVTNDEDGVADAIEKLVLNVEV</sequence>
<accession>A0ABV1HLU0</accession>
<dbReference type="PANTHER" id="PTHR10000">
    <property type="entry name" value="PHOSPHOSERINE PHOSPHATASE"/>
    <property type="match status" value="1"/>
</dbReference>
<dbReference type="NCBIfam" id="TIGR00099">
    <property type="entry name" value="Cof-subfamily"/>
    <property type="match status" value="1"/>
</dbReference>
<dbReference type="SFLD" id="SFLDG01140">
    <property type="entry name" value="C2.B:_Phosphomannomutase_and_P"/>
    <property type="match status" value="1"/>
</dbReference>
<dbReference type="InterPro" id="IPR023214">
    <property type="entry name" value="HAD_sf"/>
</dbReference>
<dbReference type="Pfam" id="PF08282">
    <property type="entry name" value="Hydrolase_3"/>
    <property type="match status" value="1"/>
</dbReference>
<organism evidence="1 2">
    <name type="scientific">Ventrimonas faecis</name>
    <dbReference type="NCBI Taxonomy" id="3133170"/>
    <lineage>
        <taxon>Bacteria</taxon>
        <taxon>Bacillati</taxon>
        <taxon>Bacillota</taxon>
        <taxon>Clostridia</taxon>
        <taxon>Lachnospirales</taxon>
        <taxon>Lachnospiraceae</taxon>
        <taxon>Ventrimonas</taxon>
    </lineage>
</organism>
<name>A0ABV1HLU0_9FIRM</name>
<dbReference type="CDD" id="cd07516">
    <property type="entry name" value="HAD_Pase"/>
    <property type="match status" value="1"/>
</dbReference>
<evidence type="ECO:0000313" key="1">
    <source>
        <dbReference type="EMBL" id="MEQ2563286.1"/>
    </source>
</evidence>
<gene>
    <name evidence="1" type="ORF">WMO41_08960</name>
</gene>
<evidence type="ECO:0000313" key="2">
    <source>
        <dbReference type="Proteomes" id="UP001437460"/>
    </source>
</evidence>
<dbReference type="Gene3D" id="3.30.1240.10">
    <property type="match status" value="1"/>
</dbReference>
<dbReference type="RefSeq" id="WP_349229462.1">
    <property type="nucleotide sequence ID" value="NZ_JBBMFJ010000016.1"/>
</dbReference>
<dbReference type="Proteomes" id="UP001437460">
    <property type="component" value="Unassembled WGS sequence"/>
</dbReference>
<dbReference type="PROSITE" id="PS01229">
    <property type="entry name" value="COF_2"/>
    <property type="match status" value="1"/>
</dbReference>
<reference evidence="1 2" key="1">
    <citation type="submission" date="2024-03" db="EMBL/GenBank/DDBJ databases">
        <title>Human intestinal bacterial collection.</title>
        <authorList>
            <person name="Pauvert C."/>
            <person name="Hitch T.C.A."/>
            <person name="Clavel T."/>
        </authorList>
    </citation>
    <scope>NUCLEOTIDE SEQUENCE [LARGE SCALE GENOMIC DNA]</scope>
    <source>
        <strain evidence="1 2">CLA-AP-H27</strain>
    </source>
</reference>
<dbReference type="SFLD" id="SFLDS00003">
    <property type="entry name" value="Haloacid_Dehalogenase"/>
    <property type="match status" value="1"/>
</dbReference>